<dbReference type="Proteomes" id="UP000449092">
    <property type="component" value="Unassembled WGS sequence"/>
</dbReference>
<dbReference type="EMBL" id="VXOY01000014">
    <property type="protein sequence ID" value="MYE38230.1"/>
    <property type="molecule type" value="Genomic_DNA"/>
</dbReference>
<dbReference type="AlphaFoldDB" id="A0A845D927"/>
<reference evidence="1 2" key="1">
    <citation type="submission" date="2019-09" db="EMBL/GenBank/DDBJ databases">
        <title>Characterisation of the sponge microbiome using genome-centric metagenomics.</title>
        <authorList>
            <person name="Engelberts J.P."/>
            <person name="Robbins S.J."/>
            <person name="De Goeij J.M."/>
            <person name="Aranda M."/>
            <person name="Bell S.C."/>
            <person name="Webster N.S."/>
        </authorList>
    </citation>
    <scope>NUCLEOTIDE SEQUENCE [LARGE SCALE GENOMIC DNA]</scope>
    <source>
        <strain evidence="1">SB0662_bin_43</strain>
    </source>
</reference>
<proteinExistence type="predicted"/>
<evidence type="ECO:0000313" key="2">
    <source>
        <dbReference type="Proteomes" id="UP000449092"/>
    </source>
</evidence>
<protein>
    <submittedName>
        <fullName evidence="1">Uncharacterized protein</fullName>
    </submittedName>
</protein>
<gene>
    <name evidence="1" type="ORF">F4X82_01770</name>
</gene>
<evidence type="ECO:0000313" key="1">
    <source>
        <dbReference type="EMBL" id="MYE38230.1"/>
    </source>
</evidence>
<organism evidence="1 2">
    <name type="scientific">Candidatus Spechtbacteria bacterium SB0662_bin_43</name>
    <dbReference type="NCBI Taxonomy" id="2604897"/>
    <lineage>
        <taxon>Bacteria</taxon>
        <taxon>Candidatus Spechtiibacteriota</taxon>
    </lineage>
</organism>
<sequence length="71" mass="8030">MQDNPDVTLAVKKFDNTLLAVTKLATEHEGKDWIDPDTNIPTPDFVKMDRLLNKAIKEHQEVISLLNGEVD</sequence>
<name>A0A845D927_9BACT</name>
<accession>A0A845D927</accession>
<comment type="caution">
    <text evidence="1">The sequence shown here is derived from an EMBL/GenBank/DDBJ whole genome shotgun (WGS) entry which is preliminary data.</text>
</comment>